<evidence type="ECO:0000313" key="1">
    <source>
        <dbReference type="EMBL" id="TMP88339.1"/>
    </source>
</evidence>
<protein>
    <submittedName>
        <fullName evidence="1">Uncharacterized protein</fullName>
    </submittedName>
</protein>
<dbReference type="RefSeq" id="WP_138547269.1">
    <property type="nucleotide sequence ID" value="NZ_CP023396.1"/>
</dbReference>
<dbReference type="InterPro" id="IPR021096">
    <property type="entry name" value="Vibrio_phage_VSK_Orf152"/>
</dbReference>
<accession>A0A5S3Z7W7</accession>
<comment type="caution">
    <text evidence="1">The sequence shown here is derived from an EMBL/GenBank/DDBJ whole genome shotgun (WGS) entry which is preliminary data.</text>
</comment>
<name>A0A5S3Z7W7_9GAMM</name>
<dbReference type="Proteomes" id="UP000305874">
    <property type="component" value="Unassembled WGS sequence"/>
</dbReference>
<organism evidence="1 2">
    <name type="scientific">Pseudoalteromonas ruthenica</name>
    <dbReference type="NCBI Taxonomy" id="151081"/>
    <lineage>
        <taxon>Bacteria</taxon>
        <taxon>Pseudomonadati</taxon>
        <taxon>Pseudomonadota</taxon>
        <taxon>Gammaproteobacteria</taxon>
        <taxon>Alteromonadales</taxon>
        <taxon>Pseudoalteromonadaceae</taxon>
        <taxon>Pseudoalteromonas</taxon>
    </lineage>
</organism>
<evidence type="ECO:0000313" key="2">
    <source>
        <dbReference type="Proteomes" id="UP000305874"/>
    </source>
</evidence>
<reference evidence="2" key="2">
    <citation type="submission" date="2019-06" db="EMBL/GenBank/DDBJ databases">
        <title>Co-occurence of chitin degradation, pigmentation and bioactivity in marine Pseudoalteromonas.</title>
        <authorList>
            <person name="Sonnenschein E.C."/>
            <person name="Bech P.K."/>
        </authorList>
    </citation>
    <scope>NUCLEOTIDE SEQUENCE [LARGE SCALE GENOMIC DNA]</scope>
    <source>
        <strain evidence="2">S2897</strain>
    </source>
</reference>
<reference evidence="1 2" key="1">
    <citation type="submission" date="2017-12" db="EMBL/GenBank/DDBJ databases">
        <authorList>
            <person name="Paulsen S."/>
            <person name="Gram L.K."/>
        </authorList>
    </citation>
    <scope>NUCLEOTIDE SEQUENCE [LARGE SCALE GENOMIC DNA]</scope>
    <source>
        <strain evidence="1 2">S2897</strain>
    </source>
</reference>
<gene>
    <name evidence="1" type="ORF">CWC05_02580</name>
</gene>
<dbReference type="Pfam" id="PF12472">
    <property type="entry name" value="DUF3693"/>
    <property type="match status" value="1"/>
</dbReference>
<proteinExistence type="predicted"/>
<sequence>MFSAELIEKYKVFKGYTQDKQVVADLEAISAGRLSEIKKGKRHLTPNQCIFLAESIGMDYKEALVQLAIEKSKNEKEKSAWEDVAKKISAACAALVLVLGLGQQPAEAPASV</sequence>
<dbReference type="EMBL" id="PNCG01000002">
    <property type="protein sequence ID" value="TMP88339.1"/>
    <property type="molecule type" value="Genomic_DNA"/>
</dbReference>
<dbReference type="AlphaFoldDB" id="A0A5S3Z7W7"/>